<dbReference type="GO" id="GO:0007623">
    <property type="term" value="P:circadian rhythm"/>
    <property type="evidence" value="ECO:0007669"/>
    <property type="project" value="UniProtKB-ARBA"/>
</dbReference>
<dbReference type="GO" id="GO:0005615">
    <property type="term" value="C:extracellular space"/>
    <property type="evidence" value="ECO:0007669"/>
    <property type="project" value="TreeGrafter"/>
</dbReference>
<dbReference type="InterPro" id="IPR010562">
    <property type="entry name" value="Haemolymph_juvenile_hormone-bd"/>
</dbReference>
<dbReference type="Pfam" id="PF06585">
    <property type="entry name" value="JHBP"/>
    <property type="match status" value="1"/>
</dbReference>
<dbReference type="EMBL" id="CP012528">
    <property type="protein sequence ID" value="ALC49899.1"/>
    <property type="molecule type" value="Genomic_DNA"/>
</dbReference>
<feature type="chain" id="PRO_5005788401" evidence="4">
    <location>
        <begin position="21"/>
        <end position="254"/>
    </location>
</feature>
<accession>A0A0M3QZS7</accession>
<dbReference type="OMA" id="HTYLNIT"/>
<dbReference type="SMR" id="A0A0M3QZS7"/>
<dbReference type="FunFam" id="3.15.10.30:FF:000001">
    <property type="entry name" value="Takeout-like protein 1"/>
    <property type="match status" value="1"/>
</dbReference>
<comment type="similarity">
    <text evidence="3">Belongs to the TO family.</text>
</comment>
<keyword evidence="6" id="KW-1185">Reference proteome</keyword>
<feature type="signal peptide" evidence="4">
    <location>
        <begin position="1"/>
        <end position="20"/>
    </location>
</feature>
<dbReference type="OrthoDB" id="8118208at2759"/>
<keyword evidence="2" id="KW-0090">Biological rhythms</keyword>
<dbReference type="InterPro" id="IPR038606">
    <property type="entry name" value="To_sf"/>
</dbReference>
<sequence length="254" mass="28468">MLQFTKLAVVVVSVSALVVADIWPSPLKRCQLNDAACYEAQAQSFLRVFKHGMPALDMPSIEPLQLGTLRINSGGHSSSLQFNLLLTNATMHNFGNSVTIKSIKGFSKDLSKPLKLTFLVNSPSLEVRANYDVDGKILILPIVSKGDLVINLHQVVGKTRILAQPEQRDDGHTYLKINDLKTIAKVGSGHFNMTNLFDDNVELRESTLKVLNDEWQALLIDVQPKVLEACDRVFKVVLQKLWHEIPYDQFFENE</sequence>
<gene>
    <name evidence="5" type="ORF">Dbus_chrXg1755</name>
</gene>
<protein>
    <submittedName>
        <fullName evidence="5">CG2650</fullName>
    </submittedName>
</protein>
<dbReference type="Gene3D" id="3.15.10.30">
    <property type="entry name" value="Haemolymph juvenile hormone binding protein"/>
    <property type="match status" value="1"/>
</dbReference>
<dbReference type="Proteomes" id="UP000494163">
    <property type="component" value="Chromosome X"/>
</dbReference>
<evidence type="ECO:0000313" key="5">
    <source>
        <dbReference type="EMBL" id="ALC49899.1"/>
    </source>
</evidence>
<name>A0A0M3QZS7_DROBS</name>
<evidence type="ECO:0000256" key="2">
    <source>
        <dbReference type="ARBA" id="ARBA00023108"/>
    </source>
</evidence>
<proteinExistence type="inferred from homology"/>
<evidence type="ECO:0000256" key="3">
    <source>
        <dbReference type="ARBA" id="ARBA00060902"/>
    </source>
</evidence>
<dbReference type="PANTHER" id="PTHR11008">
    <property type="entry name" value="PROTEIN TAKEOUT-LIKE PROTEIN"/>
    <property type="match status" value="1"/>
</dbReference>
<organism evidence="5 6">
    <name type="scientific">Drosophila busckii</name>
    <name type="common">Fruit fly</name>
    <dbReference type="NCBI Taxonomy" id="30019"/>
    <lineage>
        <taxon>Eukaryota</taxon>
        <taxon>Metazoa</taxon>
        <taxon>Ecdysozoa</taxon>
        <taxon>Arthropoda</taxon>
        <taxon>Hexapoda</taxon>
        <taxon>Insecta</taxon>
        <taxon>Pterygota</taxon>
        <taxon>Neoptera</taxon>
        <taxon>Endopterygota</taxon>
        <taxon>Diptera</taxon>
        <taxon>Brachycera</taxon>
        <taxon>Muscomorpha</taxon>
        <taxon>Ephydroidea</taxon>
        <taxon>Drosophilidae</taxon>
        <taxon>Drosophila</taxon>
    </lineage>
</organism>
<keyword evidence="1 4" id="KW-0732">Signal</keyword>
<evidence type="ECO:0000256" key="1">
    <source>
        <dbReference type="ARBA" id="ARBA00022729"/>
    </source>
</evidence>
<evidence type="ECO:0000256" key="4">
    <source>
        <dbReference type="SAM" id="SignalP"/>
    </source>
</evidence>
<dbReference type="AlphaFoldDB" id="A0A0M3QZS7"/>
<dbReference type="PANTHER" id="PTHR11008:SF32">
    <property type="entry name" value="CIRCADIAN CLOCK-CONTROLLED PROTEIN DAYWAKE-RELATED"/>
    <property type="match status" value="1"/>
</dbReference>
<evidence type="ECO:0000313" key="6">
    <source>
        <dbReference type="Proteomes" id="UP000494163"/>
    </source>
</evidence>
<dbReference type="SMART" id="SM00700">
    <property type="entry name" value="JHBP"/>
    <property type="match status" value="1"/>
</dbReference>
<reference evidence="5 6" key="1">
    <citation type="submission" date="2015-08" db="EMBL/GenBank/DDBJ databases">
        <title>Ancestral chromatin configuration constrains chromatin evolution on differentiating sex chromosomes in Drosophila.</title>
        <authorList>
            <person name="Zhou Q."/>
            <person name="Bachtrog D."/>
        </authorList>
    </citation>
    <scope>NUCLEOTIDE SEQUENCE [LARGE SCALE GENOMIC DNA]</scope>
    <source>
        <tissue evidence="5">Whole larvae</tissue>
    </source>
</reference>